<feature type="binding site" evidence="8">
    <location>
        <position position="262"/>
    </location>
    <ligand>
        <name>Zn(2+)</name>
        <dbReference type="ChEBI" id="CHEBI:29105"/>
        <label>2</label>
        <note>catalytic</note>
    </ligand>
</feature>
<name>A0A1G6IZS0_9ACTN</name>
<dbReference type="STRING" id="67344.SAMN05216505_101454"/>
<dbReference type="Proteomes" id="UP000182100">
    <property type="component" value="Unassembled WGS sequence"/>
</dbReference>
<evidence type="ECO:0000259" key="9">
    <source>
        <dbReference type="Pfam" id="PF00753"/>
    </source>
</evidence>
<evidence type="ECO:0000256" key="2">
    <source>
        <dbReference type="ARBA" id="ARBA00022694"/>
    </source>
</evidence>
<dbReference type="Gene3D" id="3.60.15.10">
    <property type="entry name" value="Ribonuclease Z/Hydroxyacylglutathione hydrolase-like"/>
    <property type="match status" value="1"/>
</dbReference>
<feature type="binding site" evidence="8">
    <location>
        <position position="63"/>
    </location>
    <ligand>
        <name>Zn(2+)</name>
        <dbReference type="ChEBI" id="CHEBI:29105"/>
        <label>1</label>
        <note>catalytic</note>
    </ligand>
</feature>
<dbReference type="CDD" id="cd07717">
    <property type="entry name" value="RNaseZ_ZiPD-like_MBL-fold"/>
    <property type="match status" value="1"/>
</dbReference>
<keyword evidence="12" id="KW-1185">Reference proteome</keyword>
<dbReference type="Pfam" id="PF00753">
    <property type="entry name" value="Lactamase_B"/>
    <property type="match status" value="1"/>
</dbReference>
<comment type="catalytic activity">
    <reaction evidence="8">
        <text>Endonucleolytic cleavage of RNA, removing extra 3' nucleotides from tRNA precursor, generating 3' termini of tRNAs. A 3'-hydroxy group is left at the tRNA terminus and a 5'-phosphoryl group is left at the trailer molecule.</text>
        <dbReference type="EC" id="3.1.26.11"/>
    </reaction>
</comment>
<dbReference type="GO" id="GO:0042781">
    <property type="term" value="F:3'-tRNA processing endoribonuclease activity"/>
    <property type="evidence" value="ECO:0007669"/>
    <property type="project" value="UniProtKB-UniRule"/>
</dbReference>
<dbReference type="NCBIfam" id="NF000805">
    <property type="entry name" value="PRK00055.2-3"/>
    <property type="match status" value="1"/>
</dbReference>
<keyword evidence="6 8" id="KW-0378">Hydrolase</keyword>
<dbReference type="SUPFAM" id="SSF56281">
    <property type="entry name" value="Metallo-hydrolase/oxidoreductase"/>
    <property type="match status" value="1"/>
</dbReference>
<evidence type="ECO:0000256" key="6">
    <source>
        <dbReference type="ARBA" id="ARBA00022801"/>
    </source>
</evidence>
<feature type="binding site" evidence="8">
    <location>
        <position position="65"/>
    </location>
    <ligand>
        <name>Zn(2+)</name>
        <dbReference type="ChEBI" id="CHEBI:29105"/>
        <label>1</label>
        <note>catalytic</note>
    </ligand>
</feature>
<feature type="domain" description="Metallo-beta-lactamase" evidence="10">
    <location>
        <begin position="176"/>
        <end position="263"/>
    </location>
</feature>
<feature type="domain" description="Metallo-beta-lactamase" evidence="9">
    <location>
        <begin position="20"/>
        <end position="105"/>
    </location>
</feature>
<dbReference type="InterPro" id="IPR013471">
    <property type="entry name" value="RNase_Z/BN"/>
</dbReference>
<dbReference type="Pfam" id="PF12706">
    <property type="entry name" value="Lactamase_B_2"/>
    <property type="match status" value="1"/>
</dbReference>
<dbReference type="InterPro" id="IPR001279">
    <property type="entry name" value="Metallo-B-lactamas"/>
</dbReference>
<evidence type="ECO:0000256" key="8">
    <source>
        <dbReference type="HAMAP-Rule" id="MF_01818"/>
    </source>
</evidence>
<organism evidence="11 12">
    <name type="scientific">Streptomyces prasinopilosus</name>
    <dbReference type="NCBI Taxonomy" id="67344"/>
    <lineage>
        <taxon>Bacteria</taxon>
        <taxon>Bacillati</taxon>
        <taxon>Actinomycetota</taxon>
        <taxon>Actinomycetes</taxon>
        <taxon>Kitasatosporales</taxon>
        <taxon>Streptomycetaceae</taxon>
        <taxon>Streptomyces</taxon>
    </lineage>
</organism>
<dbReference type="EC" id="3.1.26.11" evidence="8"/>
<gene>
    <name evidence="8" type="primary">rnz</name>
    <name evidence="11" type="ORF">SAMN05216505_101454</name>
</gene>
<dbReference type="PANTHER" id="PTHR46018">
    <property type="entry name" value="ZINC PHOSPHODIESTERASE ELAC PROTEIN 1"/>
    <property type="match status" value="1"/>
</dbReference>
<comment type="function">
    <text evidence="8">Zinc phosphodiesterase, which displays some tRNA 3'-processing endonuclease activity. Probably involved in tRNA maturation, by removing a 3'-trailer from precursor tRNA.</text>
</comment>
<evidence type="ECO:0000259" key="10">
    <source>
        <dbReference type="Pfam" id="PF12706"/>
    </source>
</evidence>
<evidence type="ECO:0000256" key="4">
    <source>
        <dbReference type="ARBA" id="ARBA00022723"/>
    </source>
</evidence>
<comment type="similarity">
    <text evidence="8">Belongs to the RNase Z family.</text>
</comment>
<dbReference type="GO" id="GO:0008270">
    <property type="term" value="F:zinc ion binding"/>
    <property type="evidence" value="ECO:0007669"/>
    <property type="project" value="UniProtKB-UniRule"/>
</dbReference>
<dbReference type="EMBL" id="FMZK01000001">
    <property type="protein sequence ID" value="SDC11921.1"/>
    <property type="molecule type" value="Genomic_DNA"/>
</dbReference>
<keyword evidence="2 8" id="KW-0819">tRNA processing</keyword>
<dbReference type="HAMAP" id="MF_01818">
    <property type="entry name" value="RNase_Z_BN"/>
    <property type="match status" value="1"/>
</dbReference>
<evidence type="ECO:0000313" key="12">
    <source>
        <dbReference type="Proteomes" id="UP000182100"/>
    </source>
</evidence>
<dbReference type="PANTHER" id="PTHR46018:SF2">
    <property type="entry name" value="ZINC PHOSPHODIESTERASE ELAC PROTEIN 1"/>
    <property type="match status" value="1"/>
</dbReference>
<feature type="binding site" evidence="8">
    <location>
        <position position="204"/>
    </location>
    <ligand>
        <name>Zn(2+)</name>
        <dbReference type="ChEBI" id="CHEBI:29105"/>
        <label>2</label>
        <note>catalytic</note>
    </ligand>
</feature>
<comment type="cofactor">
    <cofactor evidence="8">
        <name>Zn(2+)</name>
        <dbReference type="ChEBI" id="CHEBI:29105"/>
    </cofactor>
    <text evidence="8">Binds 2 Zn(2+) ions.</text>
</comment>
<evidence type="ECO:0000256" key="3">
    <source>
        <dbReference type="ARBA" id="ARBA00022722"/>
    </source>
</evidence>
<dbReference type="RefSeq" id="WP_055573762.1">
    <property type="nucleotide sequence ID" value="NZ_FMZK01000001.1"/>
</dbReference>
<dbReference type="InterPro" id="IPR036866">
    <property type="entry name" value="RibonucZ/Hydroxyglut_hydro"/>
</dbReference>
<dbReference type="AlphaFoldDB" id="A0A1G6IZS0"/>
<keyword evidence="3 8" id="KW-0540">Nuclease</keyword>
<evidence type="ECO:0000313" key="11">
    <source>
        <dbReference type="EMBL" id="SDC11921.1"/>
    </source>
</evidence>
<evidence type="ECO:0000256" key="7">
    <source>
        <dbReference type="ARBA" id="ARBA00022833"/>
    </source>
</evidence>
<accession>A0A1G6IZS0</accession>
<feature type="active site" description="Proton acceptor" evidence="8">
    <location>
        <position position="67"/>
    </location>
</feature>
<feature type="binding site" evidence="8">
    <location>
        <position position="68"/>
    </location>
    <ligand>
        <name>Zn(2+)</name>
        <dbReference type="ChEBI" id="CHEBI:29105"/>
        <label>2</label>
        <note>catalytic</note>
    </ligand>
</feature>
<evidence type="ECO:0000256" key="5">
    <source>
        <dbReference type="ARBA" id="ARBA00022759"/>
    </source>
</evidence>
<sequence length="301" mass="33229">MSVRELVVLGTASQVPTRHRNHNGYLLRWDGEGILFDPGEGTQRQMLRAGVAAHDLNRICVTHFHGDHSLGLAGVIQRINLDRVPHPVTAHYPGSGQRFFDRLRYATAYRETVGVTEAPVGADGPLARTPGYTLEARRLSHPVESYGYRLVEPDGRRMLPDRLAAHGIAGPDVGRIQREGVLGGVALEDVSEVRRGQRFAFVMDTRLCEGVHALAEGCDLLVIESTFLDEDEELAVEYGHLTAGQAARAARDAGVRHLVLTHFSQRYGDPEEFERQARAAGYAGELTVAHDLLRVPLPKRR</sequence>
<reference evidence="12" key="1">
    <citation type="submission" date="2016-10" db="EMBL/GenBank/DDBJ databases">
        <authorList>
            <person name="Varghese N."/>
            <person name="Submissions S."/>
        </authorList>
    </citation>
    <scope>NUCLEOTIDE SEQUENCE [LARGE SCALE GENOMIC DNA]</scope>
    <source>
        <strain evidence="12">CGMCC 4.3504</strain>
    </source>
</reference>
<feature type="binding site" evidence="8">
    <location>
        <position position="141"/>
    </location>
    <ligand>
        <name>Zn(2+)</name>
        <dbReference type="ChEBI" id="CHEBI:29105"/>
        <label>1</label>
        <note>catalytic</note>
    </ligand>
</feature>
<feature type="binding site" evidence="8">
    <location>
        <position position="204"/>
    </location>
    <ligand>
        <name>Zn(2+)</name>
        <dbReference type="ChEBI" id="CHEBI:29105"/>
        <label>1</label>
        <note>catalytic</note>
    </ligand>
</feature>
<proteinExistence type="inferred from homology"/>
<feature type="binding site" evidence="8">
    <location>
        <position position="67"/>
    </location>
    <ligand>
        <name>Zn(2+)</name>
        <dbReference type="ChEBI" id="CHEBI:29105"/>
        <label>2</label>
        <note>catalytic</note>
    </ligand>
</feature>
<keyword evidence="5 8" id="KW-0255">Endonuclease</keyword>
<keyword evidence="7 8" id="KW-0862">Zinc</keyword>
<comment type="subunit">
    <text evidence="1 8">Homodimer.</text>
</comment>
<evidence type="ECO:0000256" key="1">
    <source>
        <dbReference type="ARBA" id="ARBA00011738"/>
    </source>
</evidence>
<protein>
    <recommendedName>
        <fullName evidence="8">Ribonuclease Z</fullName>
        <shortName evidence="8">RNase Z</shortName>
        <ecNumber evidence="8">3.1.26.11</ecNumber>
    </recommendedName>
    <alternativeName>
        <fullName evidence="8">tRNA 3 endonuclease</fullName>
    </alternativeName>
    <alternativeName>
        <fullName evidence="8">tRNase Z</fullName>
    </alternativeName>
</protein>
<keyword evidence="4 8" id="KW-0479">Metal-binding</keyword>